<dbReference type="InterPro" id="IPR032675">
    <property type="entry name" value="LRR_dom_sf"/>
</dbReference>
<proteinExistence type="inferred from homology"/>
<evidence type="ECO:0000259" key="9">
    <source>
        <dbReference type="Pfam" id="PF00931"/>
    </source>
</evidence>
<dbReference type="InterPro" id="IPR003863">
    <property type="entry name" value="DUF220"/>
</dbReference>
<feature type="compositionally biased region" description="Low complexity" evidence="8">
    <location>
        <begin position="953"/>
        <end position="976"/>
    </location>
</feature>
<evidence type="ECO:0000256" key="2">
    <source>
        <dbReference type="ARBA" id="ARBA00022614"/>
    </source>
</evidence>
<evidence type="ECO:0000259" key="12">
    <source>
        <dbReference type="Pfam" id="PF23559"/>
    </source>
</evidence>
<feature type="compositionally biased region" description="Basic and acidic residues" evidence="8">
    <location>
        <begin position="1791"/>
        <end position="1800"/>
    </location>
</feature>
<feature type="domain" description="DUF220" evidence="10">
    <location>
        <begin position="1235"/>
        <end position="1305"/>
    </location>
</feature>
<dbReference type="EMBL" id="CAJGYO010000004">
    <property type="protein sequence ID" value="CAD6225275.1"/>
    <property type="molecule type" value="Genomic_DNA"/>
</dbReference>
<dbReference type="GO" id="GO:0043531">
    <property type="term" value="F:ADP binding"/>
    <property type="evidence" value="ECO:0007669"/>
    <property type="project" value="InterPro"/>
</dbReference>
<dbReference type="PANTHER" id="PTHR36766:SF62">
    <property type="entry name" value="AAA+ ATPASE DOMAIN-CONTAINING PROTEIN"/>
    <property type="match status" value="1"/>
</dbReference>
<dbReference type="InterPro" id="IPR041118">
    <property type="entry name" value="Rx_N"/>
</dbReference>
<feature type="compositionally biased region" description="Polar residues" evidence="8">
    <location>
        <begin position="1801"/>
        <end position="1816"/>
    </location>
</feature>
<keyword evidence="5" id="KW-0611">Plant defense</keyword>
<evidence type="ECO:0000256" key="6">
    <source>
        <dbReference type="ARBA" id="ARBA00022840"/>
    </source>
</evidence>
<keyword evidence="7" id="KW-0175">Coiled coil</keyword>
<dbReference type="InterPro" id="IPR036388">
    <property type="entry name" value="WH-like_DNA-bd_sf"/>
</dbReference>
<keyword evidence="15" id="KW-1185">Reference proteome</keyword>
<dbReference type="Pfam" id="PF02713">
    <property type="entry name" value="DUF220"/>
    <property type="match status" value="1"/>
</dbReference>
<dbReference type="InterPro" id="IPR058922">
    <property type="entry name" value="WHD_DRP"/>
</dbReference>
<dbReference type="InterPro" id="IPR055414">
    <property type="entry name" value="LRR_R13L4/SHOC2-like"/>
</dbReference>
<feature type="region of interest" description="Disordered" evidence="8">
    <location>
        <begin position="1450"/>
        <end position="1577"/>
    </location>
</feature>
<dbReference type="SUPFAM" id="SSF52058">
    <property type="entry name" value="L domain-like"/>
    <property type="match status" value="1"/>
</dbReference>
<feature type="compositionally biased region" description="Basic and acidic residues" evidence="8">
    <location>
        <begin position="1687"/>
        <end position="1696"/>
    </location>
</feature>
<evidence type="ECO:0000256" key="7">
    <source>
        <dbReference type="ARBA" id="ARBA00023054"/>
    </source>
</evidence>
<feature type="compositionally biased region" description="Low complexity" evidence="8">
    <location>
        <begin position="1655"/>
        <end position="1672"/>
    </location>
</feature>
<dbReference type="Gene3D" id="3.80.10.10">
    <property type="entry name" value="Ribonuclease Inhibitor"/>
    <property type="match status" value="1"/>
</dbReference>
<evidence type="ECO:0000259" key="11">
    <source>
        <dbReference type="Pfam" id="PF18052"/>
    </source>
</evidence>
<gene>
    <name evidence="14" type="ORF">NCGR_LOCUS17397</name>
</gene>
<feature type="domain" description="Disease resistance protein winged helix" evidence="12">
    <location>
        <begin position="432"/>
        <end position="510"/>
    </location>
</feature>
<dbReference type="Gene3D" id="1.10.8.430">
    <property type="entry name" value="Helical domain of apoptotic protease-activating factors"/>
    <property type="match status" value="1"/>
</dbReference>
<feature type="domain" description="NB-ARC" evidence="9">
    <location>
        <begin position="174"/>
        <end position="344"/>
    </location>
</feature>
<dbReference type="GO" id="GO:0051707">
    <property type="term" value="P:response to other organism"/>
    <property type="evidence" value="ECO:0007669"/>
    <property type="project" value="UniProtKB-ARBA"/>
</dbReference>
<dbReference type="PRINTS" id="PR00364">
    <property type="entry name" value="DISEASERSIST"/>
</dbReference>
<feature type="compositionally biased region" description="Basic and acidic residues" evidence="8">
    <location>
        <begin position="1705"/>
        <end position="1716"/>
    </location>
</feature>
<dbReference type="Proteomes" id="UP000604825">
    <property type="component" value="Unassembled WGS sequence"/>
</dbReference>
<keyword evidence="2" id="KW-0433">Leucine-rich repeat</keyword>
<feature type="domain" description="Disease resistance N-terminal" evidence="11">
    <location>
        <begin position="25"/>
        <end position="98"/>
    </location>
</feature>
<feature type="region of interest" description="Disordered" evidence="8">
    <location>
        <begin position="1620"/>
        <end position="1746"/>
    </location>
</feature>
<comment type="caution">
    <text evidence="14">The sequence shown here is derived from an EMBL/GenBank/DDBJ whole genome shotgun (WGS) entry which is preliminary data.</text>
</comment>
<dbReference type="GO" id="GO:0006952">
    <property type="term" value="P:defense response"/>
    <property type="evidence" value="ECO:0007669"/>
    <property type="project" value="UniProtKB-KW"/>
</dbReference>
<comment type="similarity">
    <text evidence="1">Belongs to the disease resistance NB-LRR family.</text>
</comment>
<feature type="region of interest" description="Disordered" evidence="8">
    <location>
        <begin position="949"/>
        <end position="992"/>
    </location>
</feature>
<evidence type="ECO:0000256" key="5">
    <source>
        <dbReference type="ARBA" id="ARBA00022821"/>
    </source>
</evidence>
<dbReference type="Pfam" id="PF23598">
    <property type="entry name" value="LRR_14"/>
    <property type="match status" value="1"/>
</dbReference>
<dbReference type="GO" id="GO:0005524">
    <property type="term" value="F:ATP binding"/>
    <property type="evidence" value="ECO:0007669"/>
    <property type="project" value="UniProtKB-KW"/>
</dbReference>
<protein>
    <submittedName>
        <fullName evidence="14">Uncharacterized protein</fullName>
    </submittedName>
</protein>
<evidence type="ECO:0000256" key="3">
    <source>
        <dbReference type="ARBA" id="ARBA00022737"/>
    </source>
</evidence>
<dbReference type="Pfam" id="PF23559">
    <property type="entry name" value="WHD_DRP"/>
    <property type="match status" value="1"/>
</dbReference>
<feature type="region of interest" description="Disordered" evidence="8">
    <location>
        <begin position="1780"/>
        <end position="1816"/>
    </location>
</feature>
<accession>A0A811NJ07</accession>
<evidence type="ECO:0000256" key="1">
    <source>
        <dbReference type="ARBA" id="ARBA00008894"/>
    </source>
</evidence>
<feature type="compositionally biased region" description="Pro residues" evidence="8">
    <location>
        <begin position="1469"/>
        <end position="1483"/>
    </location>
</feature>
<sequence length="1816" mass="201648">MVGPEMLVAATVNQVARKINEIIGVAQGEAKLCCSFSDDLEGIKDTLVYLEGLLKNAENNSFGSDRANLRHWLGQIKSLAYDIEDIVDGYSSSKEQYEGSNYAQKGSLLCSLSNPMLSKVSMVHKMKSKRELLQTRQHLPTQYHFISHINSVVNFDEKQTTSYRNNDIRIVGRDQDLEHLMHMLMQINVKELTIISIVGPVGLGKTTLAQLIFNDARAETFRFRIWVHVSMGNVNLEKIGRDVVLQTTERVEGSMQMQSIKNAVQDILNRYSCLIVLDSLWGKDEDVNELKQMLLTGRKTESKIIVTTHSSKVAELISTVPPYKLSLLSEDDCSTIFSQRAMAGHNDPLFREYGGEIVRRCEGIPLVANFLGSVVNAQRQRREIWKAAKDKDMWKIEEDYPENKIMPIFQSFKIIYYSMPHELRLCFVYCSIFPKGYVIDKKKLIQQWIALDMIESKHGTLPLDVTAEKYIDELKDIYFLQVLERHQIDAEILCTSDEKLCMNNLAHDLARSVAGEDILVILDAKNERCNRNYDYRYAQVSASSLQSIDRKAWPSKARALIFKTSGAELQHVSEILSVNKFLRVLDISGCSVKEMPAPVFQLKQLRYLDASTLSIADLPPQISGFHKLQTLDLSDTEVTELPAFIANLKRLNYLNLQGCKKLQRLNNLDLLHELHYLNLSCCPEVRSFPASLENLRKLRFLNLSKCSKLPTLPDELLQSFSIFSSIVDLNLSGFEFRMLPDFFGNICSLQFLSLSKCSKLELLPQSFGQLAYLKGLNLSFCSHLKLPESFEYLTSLQFLNLSHCHSVEYLPSAFDKLSNLEYLNLSQCVGLKALPKSLSNRKKLQIEVLGCQDCIVQSCSLSSQSYTCSEQVKEVGSSSAISDTILKEPANRDLAVGITFSDIDKVGYPQNKLKQKMTFSYHMDGHKSEEPNFINKPNSTTETVQLIPGHQFPSSTSRISPIASSSSRLSASGSFSDVSTTDNPVSNDKAGLQPEEECHEPQVLAGDGQIYEHQASSSHMDMAAHLHEATASKRRNDNHITRYSGEYHFSLHRNGALGFLMGDSSRHEPWVSLQADGWLRRPALGLNSLMQIPDKIQSSLKVHFGRFLNKDGAGRRMSAEISSEKAKQSCSAAATASTEVRLDRQLQAWWDNPSWTDEPPEIKVTVPEGSLCNLNLRFKAGLPPDAVYNIIIDPENKRVFKNIKEVISRKVLLDEASRQIVEVEQAAIWKFLWWSGILSVHVFVDQNRKNHTVKFRQGRTGFMRKFEGCWKIEPLFLDKELCLPLDPHTLEEYESCTCGRGRVGSAITLDQLIEPALLPPPPISWYLRGITTRTTEMLVSDLIAETARLRGISNNTVTKQDTEEMCGASPSDPTRECGDIKERWRQRRKVHSNLPGHFPDCQLSESTSSCFVSTKAIDPKAAMSGERPPSSLPPRPEPFRFWLPYRSSVGSWRQQPRPPSPALWTMPSSPRPQPPSPPPPTPAGPAYQRPAPNATVEDIPLQAESSDESDTIPVQSSDSSQLRGGRPSTADLELTLSGGPPAGQEQRSGRDDSNRGNDTKIAISGFPRSRLFDGARAPYRREIEDGLKSLAARETPAPRPESGQGYRVITLAGHNVGASMVLGSGGGPTEAPAPQPRSAEPGVPGPGPGPGSRPSAVAANVNSNVQSVNNSSMEESTCTAGNPGVHVDIKNAREEPAAVTPTPIPREEEKPKEPVRRPPLVVAPQQKSAAAGGGEAAPATTRPRPRRCLRALMMENGSDTEAAWKQRPSACWFQCVTDHAPTATASNGDGAGDKNAEHGGKSSTEGASSNRVGPMV</sequence>
<dbReference type="Gene3D" id="1.20.5.4130">
    <property type="match status" value="1"/>
</dbReference>
<feature type="domain" description="Disease resistance R13L4/SHOC-2-like LRR" evidence="13">
    <location>
        <begin position="576"/>
        <end position="765"/>
    </location>
</feature>
<keyword evidence="4" id="KW-0547">Nucleotide-binding</keyword>
<keyword evidence="3" id="KW-0677">Repeat</keyword>
<reference evidence="14" key="1">
    <citation type="submission" date="2020-10" db="EMBL/GenBank/DDBJ databases">
        <authorList>
            <person name="Han B."/>
            <person name="Lu T."/>
            <person name="Zhao Q."/>
            <person name="Huang X."/>
            <person name="Zhao Y."/>
        </authorList>
    </citation>
    <scope>NUCLEOTIDE SEQUENCE</scope>
</reference>
<dbReference type="InterPro" id="IPR002182">
    <property type="entry name" value="NB-ARC"/>
</dbReference>
<dbReference type="PANTHER" id="PTHR36766">
    <property type="entry name" value="PLANT BROAD-SPECTRUM MILDEW RESISTANCE PROTEIN RPW8"/>
    <property type="match status" value="1"/>
</dbReference>
<keyword evidence="6" id="KW-0067">ATP-binding</keyword>
<dbReference type="Pfam" id="PF18052">
    <property type="entry name" value="Rx_N"/>
    <property type="match status" value="1"/>
</dbReference>
<name>A0A811NJ07_9POAL</name>
<dbReference type="InterPro" id="IPR042197">
    <property type="entry name" value="Apaf_helical"/>
</dbReference>
<dbReference type="Gene3D" id="1.10.10.10">
    <property type="entry name" value="Winged helix-like DNA-binding domain superfamily/Winged helix DNA-binding domain"/>
    <property type="match status" value="1"/>
</dbReference>
<evidence type="ECO:0000256" key="8">
    <source>
        <dbReference type="SAM" id="MobiDB-lite"/>
    </source>
</evidence>
<evidence type="ECO:0000259" key="10">
    <source>
        <dbReference type="Pfam" id="PF02713"/>
    </source>
</evidence>
<dbReference type="InterPro" id="IPR027417">
    <property type="entry name" value="P-loop_NTPase"/>
</dbReference>
<dbReference type="SUPFAM" id="SSF52540">
    <property type="entry name" value="P-loop containing nucleoside triphosphate hydrolases"/>
    <property type="match status" value="1"/>
</dbReference>
<evidence type="ECO:0000313" key="15">
    <source>
        <dbReference type="Proteomes" id="UP000604825"/>
    </source>
</evidence>
<dbReference type="OrthoDB" id="660555at2759"/>
<feature type="compositionally biased region" description="Polar residues" evidence="8">
    <location>
        <begin position="977"/>
        <end position="986"/>
    </location>
</feature>
<evidence type="ECO:0000313" key="14">
    <source>
        <dbReference type="EMBL" id="CAD6225275.1"/>
    </source>
</evidence>
<evidence type="ECO:0000259" key="13">
    <source>
        <dbReference type="Pfam" id="PF23598"/>
    </source>
</evidence>
<feature type="compositionally biased region" description="Polar residues" evidence="8">
    <location>
        <begin position="1512"/>
        <end position="1522"/>
    </location>
</feature>
<evidence type="ECO:0000256" key="4">
    <source>
        <dbReference type="ARBA" id="ARBA00022741"/>
    </source>
</evidence>
<dbReference type="Pfam" id="PF00931">
    <property type="entry name" value="NB-ARC"/>
    <property type="match status" value="1"/>
</dbReference>
<dbReference type="Gene3D" id="3.40.50.300">
    <property type="entry name" value="P-loop containing nucleotide triphosphate hydrolases"/>
    <property type="match status" value="1"/>
</dbReference>
<feature type="compositionally biased region" description="Basic and acidic residues" evidence="8">
    <location>
        <begin position="1547"/>
        <end position="1558"/>
    </location>
</feature>
<organism evidence="14 15">
    <name type="scientific">Miscanthus lutarioriparius</name>
    <dbReference type="NCBI Taxonomy" id="422564"/>
    <lineage>
        <taxon>Eukaryota</taxon>
        <taxon>Viridiplantae</taxon>
        <taxon>Streptophyta</taxon>
        <taxon>Embryophyta</taxon>
        <taxon>Tracheophyta</taxon>
        <taxon>Spermatophyta</taxon>
        <taxon>Magnoliopsida</taxon>
        <taxon>Liliopsida</taxon>
        <taxon>Poales</taxon>
        <taxon>Poaceae</taxon>
        <taxon>PACMAD clade</taxon>
        <taxon>Panicoideae</taxon>
        <taxon>Andropogonodae</taxon>
        <taxon>Andropogoneae</taxon>
        <taxon>Saccharinae</taxon>
        <taxon>Miscanthus</taxon>
    </lineage>
</organism>